<protein>
    <submittedName>
        <fullName evidence="1">Uncharacterized protein</fullName>
    </submittedName>
</protein>
<feature type="non-terminal residue" evidence="1">
    <location>
        <position position="66"/>
    </location>
</feature>
<dbReference type="AlphaFoldDB" id="A0AAV1SPG9"/>
<organism evidence="1 2">
    <name type="scientific">Dovyalis caffra</name>
    <dbReference type="NCBI Taxonomy" id="77055"/>
    <lineage>
        <taxon>Eukaryota</taxon>
        <taxon>Viridiplantae</taxon>
        <taxon>Streptophyta</taxon>
        <taxon>Embryophyta</taxon>
        <taxon>Tracheophyta</taxon>
        <taxon>Spermatophyta</taxon>
        <taxon>Magnoliopsida</taxon>
        <taxon>eudicotyledons</taxon>
        <taxon>Gunneridae</taxon>
        <taxon>Pentapetalae</taxon>
        <taxon>rosids</taxon>
        <taxon>fabids</taxon>
        <taxon>Malpighiales</taxon>
        <taxon>Salicaceae</taxon>
        <taxon>Flacourtieae</taxon>
        <taxon>Dovyalis</taxon>
    </lineage>
</organism>
<sequence>INRTSSLLSLEPPNQCISSFDKAKGAATMGIERAETKVHLIIHIRIGYSSLTQSGIINDLALSVAE</sequence>
<evidence type="ECO:0000313" key="1">
    <source>
        <dbReference type="EMBL" id="CAK7355509.1"/>
    </source>
</evidence>
<gene>
    <name evidence="1" type="ORF">DCAF_LOCUS25769</name>
</gene>
<reference evidence="1 2" key="1">
    <citation type="submission" date="2024-01" db="EMBL/GenBank/DDBJ databases">
        <authorList>
            <person name="Waweru B."/>
        </authorList>
    </citation>
    <scope>NUCLEOTIDE SEQUENCE [LARGE SCALE GENOMIC DNA]</scope>
</reference>
<dbReference type="Proteomes" id="UP001314170">
    <property type="component" value="Unassembled WGS sequence"/>
</dbReference>
<name>A0AAV1SPG9_9ROSI</name>
<proteinExistence type="predicted"/>
<evidence type="ECO:0000313" key="2">
    <source>
        <dbReference type="Proteomes" id="UP001314170"/>
    </source>
</evidence>
<feature type="non-terminal residue" evidence="1">
    <location>
        <position position="1"/>
    </location>
</feature>
<accession>A0AAV1SPG9</accession>
<keyword evidence="2" id="KW-1185">Reference proteome</keyword>
<comment type="caution">
    <text evidence="1">The sequence shown here is derived from an EMBL/GenBank/DDBJ whole genome shotgun (WGS) entry which is preliminary data.</text>
</comment>
<dbReference type="EMBL" id="CAWUPB010001195">
    <property type="protein sequence ID" value="CAK7355509.1"/>
    <property type="molecule type" value="Genomic_DNA"/>
</dbReference>